<accession>A0A8J2JVY4</accession>
<organism evidence="1 2">
    <name type="scientific">Allacma fusca</name>
    <dbReference type="NCBI Taxonomy" id="39272"/>
    <lineage>
        <taxon>Eukaryota</taxon>
        <taxon>Metazoa</taxon>
        <taxon>Ecdysozoa</taxon>
        <taxon>Arthropoda</taxon>
        <taxon>Hexapoda</taxon>
        <taxon>Collembola</taxon>
        <taxon>Symphypleona</taxon>
        <taxon>Sminthuridae</taxon>
        <taxon>Allacma</taxon>
    </lineage>
</organism>
<evidence type="ECO:0000313" key="1">
    <source>
        <dbReference type="EMBL" id="CAG7709990.1"/>
    </source>
</evidence>
<reference evidence="1" key="1">
    <citation type="submission" date="2021-06" db="EMBL/GenBank/DDBJ databases">
        <authorList>
            <person name="Hodson N. C."/>
            <person name="Mongue J. A."/>
            <person name="Jaron S. K."/>
        </authorList>
    </citation>
    <scope>NUCLEOTIDE SEQUENCE</scope>
</reference>
<protein>
    <submittedName>
        <fullName evidence="1">Uncharacterized protein</fullName>
    </submittedName>
</protein>
<proteinExistence type="predicted"/>
<sequence length="64" mass="7547">EELRLKSLISLEGQAWTHAIMSHPIWDRILLKLLFYVRKFWDWNMLYQQIIEKGITDGKTGGGT</sequence>
<dbReference type="Proteomes" id="UP000708208">
    <property type="component" value="Unassembled WGS sequence"/>
</dbReference>
<gene>
    <name evidence="1" type="ORF">AFUS01_LOCUS4970</name>
</gene>
<keyword evidence="2" id="KW-1185">Reference proteome</keyword>
<feature type="non-terminal residue" evidence="1">
    <location>
        <position position="1"/>
    </location>
</feature>
<name>A0A8J2JVY4_9HEXA</name>
<dbReference type="AlphaFoldDB" id="A0A8J2JVY4"/>
<evidence type="ECO:0000313" key="2">
    <source>
        <dbReference type="Proteomes" id="UP000708208"/>
    </source>
</evidence>
<comment type="caution">
    <text evidence="1">The sequence shown here is derived from an EMBL/GenBank/DDBJ whole genome shotgun (WGS) entry which is preliminary data.</text>
</comment>
<dbReference type="EMBL" id="CAJVCH010031542">
    <property type="protein sequence ID" value="CAG7709990.1"/>
    <property type="molecule type" value="Genomic_DNA"/>
</dbReference>